<dbReference type="RefSeq" id="WP_306983434.1">
    <property type="nucleotide sequence ID" value="NZ_JAUSUA010000003.1"/>
</dbReference>
<dbReference type="PANTHER" id="PTHR43054:SF1">
    <property type="entry name" value="SCYLLO-INOSITOL 2-DEHYDROGENASE (NADP(+)) IOLU"/>
    <property type="match status" value="1"/>
</dbReference>
<reference evidence="3 4" key="1">
    <citation type="submission" date="2023-07" db="EMBL/GenBank/DDBJ databases">
        <title>Genomic Encyclopedia of Type Strains, Phase IV (KMG-IV): sequencing the most valuable type-strain genomes for metagenomic binning, comparative biology and taxonomic classification.</title>
        <authorList>
            <person name="Goeker M."/>
        </authorList>
    </citation>
    <scope>NUCLEOTIDE SEQUENCE [LARGE SCALE GENOMIC DNA]</scope>
    <source>
        <strain evidence="3 4">DSM 19154</strain>
    </source>
</reference>
<dbReference type="Gene3D" id="3.40.50.720">
    <property type="entry name" value="NAD(P)-binding Rossmann-like Domain"/>
    <property type="match status" value="1"/>
</dbReference>
<comment type="caution">
    <text evidence="3">The sequence shown here is derived from an EMBL/GenBank/DDBJ whole genome shotgun (WGS) entry which is preliminary data.</text>
</comment>
<protein>
    <submittedName>
        <fullName evidence="3">Dehydrogenase</fullName>
    </submittedName>
</protein>
<feature type="domain" description="GFO/IDH/MocA-like oxidoreductase" evidence="2">
    <location>
        <begin position="140"/>
        <end position="248"/>
    </location>
</feature>
<feature type="domain" description="Gfo/Idh/MocA-like oxidoreductase N-terminal" evidence="1">
    <location>
        <begin position="3"/>
        <end position="120"/>
    </location>
</feature>
<sequence>MTIRLGIIGTNVITDRFLDAISSLTDYQLAAVYSRTSDRANDFAHSHGIEHTYTSLEELALSPHIDAVYIASPTSFHAEQSELMLKHGKHVLVEKPAASNYKEWESMSEIAHSNNVVLMEAMKTTQLPNFSILKDNLDKLGPIRSGFANYCQYSSRYDAYKNGEILNAFDPTYSNGSLMDIGVYGIYPIIALFGRPDEVKAQGHMLKSGVDGAGSLLLKYAESQIIINHSKITDSTLPSEIQGEFGSFVIENWNDFNSLSFNDRISKNVSTLSEQQHENPMYYEAIEFAKLINERTLESVNNSHKNTALTLQVLDEARRQIGLVFPSDQ</sequence>
<dbReference type="InterPro" id="IPR055170">
    <property type="entry name" value="GFO_IDH_MocA-like_dom"/>
</dbReference>
<dbReference type="SUPFAM" id="SSF55347">
    <property type="entry name" value="Glyceraldehyde-3-phosphate dehydrogenase-like, C-terminal domain"/>
    <property type="match status" value="1"/>
</dbReference>
<dbReference type="Proteomes" id="UP001225034">
    <property type="component" value="Unassembled WGS sequence"/>
</dbReference>
<name>A0ABT9YJZ4_9BACI</name>
<dbReference type="SUPFAM" id="SSF51735">
    <property type="entry name" value="NAD(P)-binding Rossmann-fold domains"/>
    <property type="match status" value="1"/>
</dbReference>
<evidence type="ECO:0000259" key="1">
    <source>
        <dbReference type="Pfam" id="PF01408"/>
    </source>
</evidence>
<dbReference type="PANTHER" id="PTHR43054">
    <property type="match status" value="1"/>
</dbReference>
<evidence type="ECO:0000259" key="2">
    <source>
        <dbReference type="Pfam" id="PF22725"/>
    </source>
</evidence>
<organism evidence="3 4">
    <name type="scientific">Alkalicoccobacillus murimartini</name>
    <dbReference type="NCBI Taxonomy" id="171685"/>
    <lineage>
        <taxon>Bacteria</taxon>
        <taxon>Bacillati</taxon>
        <taxon>Bacillota</taxon>
        <taxon>Bacilli</taxon>
        <taxon>Bacillales</taxon>
        <taxon>Bacillaceae</taxon>
        <taxon>Alkalicoccobacillus</taxon>
    </lineage>
</organism>
<dbReference type="Pfam" id="PF01408">
    <property type="entry name" value="GFO_IDH_MocA"/>
    <property type="match status" value="1"/>
</dbReference>
<dbReference type="Pfam" id="PF22725">
    <property type="entry name" value="GFO_IDH_MocA_C3"/>
    <property type="match status" value="1"/>
</dbReference>
<dbReference type="InterPro" id="IPR000683">
    <property type="entry name" value="Gfo/Idh/MocA-like_OxRdtase_N"/>
</dbReference>
<evidence type="ECO:0000313" key="3">
    <source>
        <dbReference type="EMBL" id="MDQ0207841.1"/>
    </source>
</evidence>
<keyword evidence="4" id="KW-1185">Reference proteome</keyword>
<accession>A0ABT9YJZ4</accession>
<dbReference type="InterPro" id="IPR036291">
    <property type="entry name" value="NAD(P)-bd_dom_sf"/>
</dbReference>
<dbReference type="Gene3D" id="3.30.360.10">
    <property type="entry name" value="Dihydrodipicolinate Reductase, domain 2"/>
    <property type="match status" value="1"/>
</dbReference>
<gene>
    <name evidence="3" type="ORF">J2S05_002642</name>
</gene>
<evidence type="ECO:0000313" key="4">
    <source>
        <dbReference type="Proteomes" id="UP001225034"/>
    </source>
</evidence>
<proteinExistence type="predicted"/>
<dbReference type="EMBL" id="JAUSUA010000003">
    <property type="protein sequence ID" value="MDQ0207841.1"/>
    <property type="molecule type" value="Genomic_DNA"/>
</dbReference>